<gene>
    <name evidence="1" type="ORF">S7711_11615</name>
</gene>
<name>A0A084B7W1_STACB</name>
<reference evidence="1 2" key="1">
    <citation type="journal article" date="2014" name="BMC Genomics">
        <title>Comparative genome sequencing reveals chemotype-specific gene clusters in the toxigenic black mold Stachybotrys.</title>
        <authorList>
            <person name="Semeiks J."/>
            <person name="Borek D."/>
            <person name="Otwinowski Z."/>
            <person name="Grishin N.V."/>
        </authorList>
    </citation>
    <scope>NUCLEOTIDE SEQUENCE [LARGE SCALE GENOMIC DNA]</scope>
    <source>
        <strain evidence="2">CBS 109288 / IBT 7711</strain>
    </source>
</reference>
<keyword evidence="2" id="KW-1185">Reference proteome</keyword>
<dbReference type="HOGENOM" id="CLU_3439001_0_0_1"/>
<evidence type="ECO:0000313" key="2">
    <source>
        <dbReference type="Proteomes" id="UP000028045"/>
    </source>
</evidence>
<dbReference type="Proteomes" id="UP000028045">
    <property type="component" value="Unassembled WGS sequence"/>
</dbReference>
<protein>
    <submittedName>
        <fullName evidence="1">Uncharacterized protein</fullName>
    </submittedName>
</protein>
<organism evidence="1 2">
    <name type="scientific">Stachybotrys chartarum (strain CBS 109288 / IBT 7711)</name>
    <name type="common">Toxic black mold</name>
    <name type="synonym">Stilbospora chartarum</name>
    <dbReference type="NCBI Taxonomy" id="1280523"/>
    <lineage>
        <taxon>Eukaryota</taxon>
        <taxon>Fungi</taxon>
        <taxon>Dikarya</taxon>
        <taxon>Ascomycota</taxon>
        <taxon>Pezizomycotina</taxon>
        <taxon>Sordariomycetes</taxon>
        <taxon>Hypocreomycetidae</taxon>
        <taxon>Hypocreales</taxon>
        <taxon>Stachybotryaceae</taxon>
        <taxon>Stachybotrys</taxon>
    </lineage>
</organism>
<dbReference type="EMBL" id="KL647789">
    <property type="protein sequence ID" value="KEY73640.1"/>
    <property type="molecule type" value="Genomic_DNA"/>
</dbReference>
<sequence length="9" mass="1070">MQTCRVVFS</sequence>
<evidence type="ECO:0000313" key="1">
    <source>
        <dbReference type="EMBL" id="KEY73640.1"/>
    </source>
</evidence>
<proteinExistence type="predicted"/>
<accession>A0A084B7W1</accession>